<dbReference type="Gene3D" id="3.90.79.10">
    <property type="entry name" value="Nucleoside Triphosphate Pyrophosphohydrolase"/>
    <property type="match status" value="1"/>
</dbReference>
<dbReference type="Proteomes" id="UP001321749">
    <property type="component" value="Unassembled WGS sequence"/>
</dbReference>
<evidence type="ECO:0000259" key="3">
    <source>
        <dbReference type="PROSITE" id="PS51462"/>
    </source>
</evidence>
<comment type="caution">
    <text evidence="4">The sequence shown here is derived from an EMBL/GenBank/DDBJ whole genome shotgun (WGS) entry which is preliminary data.</text>
</comment>
<dbReference type="InterPro" id="IPR015797">
    <property type="entry name" value="NUDIX_hydrolase-like_dom_sf"/>
</dbReference>
<keyword evidence="5" id="KW-1185">Reference proteome</keyword>
<reference evidence="4" key="1">
    <citation type="journal article" date="2023" name="Mol. Phylogenet. Evol.">
        <title>Genome-scale phylogeny and comparative genomics of the fungal order Sordariales.</title>
        <authorList>
            <person name="Hensen N."/>
            <person name="Bonometti L."/>
            <person name="Westerberg I."/>
            <person name="Brannstrom I.O."/>
            <person name="Guillou S."/>
            <person name="Cros-Aarteil S."/>
            <person name="Calhoun S."/>
            <person name="Haridas S."/>
            <person name="Kuo A."/>
            <person name="Mondo S."/>
            <person name="Pangilinan J."/>
            <person name="Riley R."/>
            <person name="LaButti K."/>
            <person name="Andreopoulos B."/>
            <person name="Lipzen A."/>
            <person name="Chen C."/>
            <person name="Yan M."/>
            <person name="Daum C."/>
            <person name="Ng V."/>
            <person name="Clum A."/>
            <person name="Steindorff A."/>
            <person name="Ohm R.A."/>
            <person name="Martin F."/>
            <person name="Silar P."/>
            <person name="Natvig D.O."/>
            <person name="Lalanne C."/>
            <person name="Gautier V."/>
            <person name="Ament-Velasquez S.L."/>
            <person name="Kruys A."/>
            <person name="Hutchinson M.I."/>
            <person name="Powell A.J."/>
            <person name="Barry K."/>
            <person name="Miller A.N."/>
            <person name="Grigoriev I.V."/>
            <person name="Debuchy R."/>
            <person name="Gladieux P."/>
            <person name="Hiltunen Thoren M."/>
            <person name="Johannesson H."/>
        </authorList>
    </citation>
    <scope>NUCLEOTIDE SEQUENCE</scope>
    <source>
        <strain evidence="4">PSN324</strain>
    </source>
</reference>
<sequence>MVSPAGAKIISVKPLENADARWLNLVQIEYLTPDGAPRTWEAVRRTTTPRDSAADSVHIFAIRRNASDEPEILLEKQFRPPAGSVVVEFPAGLVDAGETLEQCALRELKEETGYIGELIPGDSAPIILWGSPASSASRTVFINVTVDLGRPENQAPVTELEECEFIEPFWVPLSNLHGELRKFAGEGFAIDGKVGVFAEGLEMAKLLQ</sequence>
<name>A0AAV9HI56_9PEZI</name>
<proteinExistence type="inferred from homology"/>
<dbReference type="AlphaFoldDB" id="A0AAV9HI56"/>
<organism evidence="4 5">
    <name type="scientific">Cladorrhinum samala</name>
    <dbReference type="NCBI Taxonomy" id="585594"/>
    <lineage>
        <taxon>Eukaryota</taxon>
        <taxon>Fungi</taxon>
        <taxon>Dikarya</taxon>
        <taxon>Ascomycota</taxon>
        <taxon>Pezizomycotina</taxon>
        <taxon>Sordariomycetes</taxon>
        <taxon>Sordariomycetidae</taxon>
        <taxon>Sordariales</taxon>
        <taxon>Podosporaceae</taxon>
        <taxon>Cladorrhinum</taxon>
    </lineage>
</organism>
<dbReference type="GO" id="GO:0005829">
    <property type="term" value="C:cytosol"/>
    <property type="evidence" value="ECO:0007669"/>
    <property type="project" value="TreeGrafter"/>
</dbReference>
<gene>
    <name evidence="4" type="ORF">QBC42DRAFT_4807</name>
</gene>
<dbReference type="InterPro" id="IPR020476">
    <property type="entry name" value="Nudix_hydrolase"/>
</dbReference>
<protein>
    <submittedName>
        <fullName evidence="4">ADP-ribose pyrophosphatase</fullName>
    </submittedName>
</protein>
<dbReference type="PANTHER" id="PTHR11839:SF1">
    <property type="entry name" value="ADP-SUGAR PYROPHOSPHATASE"/>
    <property type="match status" value="1"/>
</dbReference>
<evidence type="ECO:0000313" key="5">
    <source>
        <dbReference type="Proteomes" id="UP001321749"/>
    </source>
</evidence>
<dbReference type="PROSITE" id="PS00893">
    <property type="entry name" value="NUDIX_BOX"/>
    <property type="match status" value="1"/>
</dbReference>
<feature type="domain" description="Nudix hydrolase" evidence="3">
    <location>
        <begin position="52"/>
        <end position="194"/>
    </location>
</feature>
<dbReference type="EMBL" id="MU865029">
    <property type="protein sequence ID" value="KAK4459744.1"/>
    <property type="molecule type" value="Genomic_DNA"/>
</dbReference>
<dbReference type="GO" id="GO:0019693">
    <property type="term" value="P:ribose phosphate metabolic process"/>
    <property type="evidence" value="ECO:0007669"/>
    <property type="project" value="TreeGrafter"/>
</dbReference>
<dbReference type="CDD" id="cd18888">
    <property type="entry name" value="NUDIX_ADPRase_Nudt5"/>
    <property type="match status" value="1"/>
</dbReference>
<evidence type="ECO:0000256" key="2">
    <source>
        <dbReference type="RuleBase" id="RU003476"/>
    </source>
</evidence>
<dbReference type="InterPro" id="IPR000086">
    <property type="entry name" value="NUDIX_hydrolase_dom"/>
</dbReference>
<dbReference type="GO" id="GO:0006753">
    <property type="term" value="P:nucleoside phosphate metabolic process"/>
    <property type="evidence" value="ECO:0007669"/>
    <property type="project" value="TreeGrafter"/>
</dbReference>
<dbReference type="PRINTS" id="PR00502">
    <property type="entry name" value="NUDIXFAMILY"/>
</dbReference>
<reference evidence="4" key="2">
    <citation type="submission" date="2023-06" db="EMBL/GenBank/DDBJ databases">
        <authorList>
            <consortium name="Lawrence Berkeley National Laboratory"/>
            <person name="Mondo S.J."/>
            <person name="Hensen N."/>
            <person name="Bonometti L."/>
            <person name="Westerberg I."/>
            <person name="Brannstrom I.O."/>
            <person name="Guillou S."/>
            <person name="Cros-Aarteil S."/>
            <person name="Calhoun S."/>
            <person name="Haridas S."/>
            <person name="Kuo A."/>
            <person name="Pangilinan J."/>
            <person name="Riley R."/>
            <person name="Labutti K."/>
            <person name="Andreopoulos B."/>
            <person name="Lipzen A."/>
            <person name="Chen C."/>
            <person name="Yanf M."/>
            <person name="Daum C."/>
            <person name="Ng V."/>
            <person name="Clum A."/>
            <person name="Steindorff A."/>
            <person name="Ohm R."/>
            <person name="Martin F."/>
            <person name="Silar P."/>
            <person name="Natvig D."/>
            <person name="Lalanne C."/>
            <person name="Gautier V."/>
            <person name="Ament-Velasquez S.L."/>
            <person name="Kruys A."/>
            <person name="Hutchinson M.I."/>
            <person name="Powell A.J."/>
            <person name="Barry K."/>
            <person name="Miller A.N."/>
            <person name="Grigoriev I.V."/>
            <person name="Debuchy R."/>
            <person name="Gladieux P."/>
            <person name="Thoren M.H."/>
            <person name="Johannesson H."/>
        </authorList>
    </citation>
    <scope>NUCLEOTIDE SEQUENCE</scope>
    <source>
        <strain evidence="4">PSN324</strain>
    </source>
</reference>
<accession>A0AAV9HI56</accession>
<dbReference type="SUPFAM" id="SSF55811">
    <property type="entry name" value="Nudix"/>
    <property type="match status" value="1"/>
</dbReference>
<dbReference type="GO" id="GO:0047631">
    <property type="term" value="F:ADP-ribose diphosphatase activity"/>
    <property type="evidence" value="ECO:0007669"/>
    <property type="project" value="TreeGrafter"/>
</dbReference>
<comment type="similarity">
    <text evidence="2">Belongs to the Nudix hydrolase family.</text>
</comment>
<evidence type="ECO:0000313" key="4">
    <source>
        <dbReference type="EMBL" id="KAK4459744.1"/>
    </source>
</evidence>
<dbReference type="PROSITE" id="PS51462">
    <property type="entry name" value="NUDIX"/>
    <property type="match status" value="1"/>
</dbReference>
<evidence type="ECO:0000256" key="1">
    <source>
        <dbReference type="ARBA" id="ARBA00022801"/>
    </source>
</evidence>
<keyword evidence="1 2" id="KW-0378">Hydrolase</keyword>
<dbReference type="InterPro" id="IPR020084">
    <property type="entry name" value="NUDIX_hydrolase_CS"/>
</dbReference>
<dbReference type="GO" id="GO:0005634">
    <property type="term" value="C:nucleus"/>
    <property type="evidence" value="ECO:0007669"/>
    <property type="project" value="TreeGrafter"/>
</dbReference>
<dbReference type="Pfam" id="PF00293">
    <property type="entry name" value="NUDIX"/>
    <property type="match status" value="1"/>
</dbReference>
<dbReference type="PANTHER" id="PTHR11839">
    <property type="entry name" value="UDP/ADP-SUGAR PYROPHOSPHATASE"/>
    <property type="match status" value="1"/>
</dbReference>